<sequence length="268" mass="30123">MVYPKLRSMTDRPPSPDGSWDSQTKLRKRQWVISELEQIFAQYGNPLPKDSAAVEARLFEASRTQVEYLALARRLIYTTSEMAKNEQMDGDAADLSLKPSTSQKPKLPIVEDEDSLNAANSLLDMSNQEEEQPSSFSSHQPSAVFSKTKDAPSPFVVPARPPVIVAPQTTSASSDRRRIDNGLIRLPNLKRQTENNTEQVAIKRRKTSAGHDMLEVVTQMDYDENLEGEVARTELPVNETYEATVTVLIPKGYRIGRMNVMLRKDAEE</sequence>
<evidence type="ECO:0000259" key="4">
    <source>
        <dbReference type="Pfam" id="PF09606"/>
    </source>
</evidence>
<evidence type="ECO:0000256" key="3">
    <source>
        <dbReference type="SAM" id="MobiDB-lite"/>
    </source>
</evidence>
<dbReference type="Gene3D" id="1.10.246.20">
    <property type="entry name" value="Coactivator CBP, KIX domain"/>
    <property type="match status" value="1"/>
</dbReference>
<feature type="region of interest" description="Disordered" evidence="3">
    <location>
        <begin position="126"/>
        <end position="150"/>
    </location>
</feature>
<feature type="domain" description="Mediator of RNA polymerase II transcription subunit 15 N-terminal" evidence="4">
    <location>
        <begin position="18"/>
        <end position="87"/>
    </location>
</feature>
<evidence type="ECO:0000256" key="1">
    <source>
        <dbReference type="ARBA" id="ARBA00023242"/>
    </source>
</evidence>
<evidence type="ECO:0000256" key="2">
    <source>
        <dbReference type="RuleBase" id="RU364148"/>
    </source>
</evidence>
<proteinExistence type="inferred from homology"/>
<keyword evidence="2" id="KW-0010">Activator</keyword>
<keyword evidence="2" id="KW-0804">Transcription</keyword>
<evidence type="ECO:0000313" key="6">
    <source>
        <dbReference type="Proteomes" id="UP000186922"/>
    </source>
</evidence>
<comment type="subcellular location">
    <subcellularLocation>
        <location evidence="2">Nucleus</location>
    </subcellularLocation>
</comment>
<reference evidence="5 6" key="1">
    <citation type="journal article" date="2016" name="Nat. Commun.">
        <title>Extremotolerant tardigrade genome and improved radiotolerance of human cultured cells by tardigrade-unique protein.</title>
        <authorList>
            <person name="Hashimoto T."/>
            <person name="Horikawa D.D."/>
            <person name="Saito Y."/>
            <person name="Kuwahara H."/>
            <person name="Kozuka-Hata H."/>
            <person name="Shin-I T."/>
            <person name="Minakuchi Y."/>
            <person name="Ohishi K."/>
            <person name="Motoyama A."/>
            <person name="Aizu T."/>
            <person name="Enomoto A."/>
            <person name="Kondo K."/>
            <person name="Tanaka S."/>
            <person name="Hara Y."/>
            <person name="Koshikawa S."/>
            <person name="Sagara H."/>
            <person name="Miura T."/>
            <person name="Yokobori S."/>
            <person name="Miyagawa K."/>
            <person name="Suzuki Y."/>
            <person name="Kubo T."/>
            <person name="Oyama M."/>
            <person name="Kohara Y."/>
            <person name="Fujiyama A."/>
            <person name="Arakawa K."/>
            <person name="Katayama T."/>
            <person name="Toyoda A."/>
            <person name="Kunieda T."/>
        </authorList>
    </citation>
    <scope>NUCLEOTIDE SEQUENCE [LARGE SCALE GENOMIC DNA]</scope>
    <source>
        <strain evidence="5 6">YOKOZUNA-1</strain>
    </source>
</reference>
<comment type="similarity">
    <text evidence="2">Belongs to the Mediator complex subunit 15 family.</text>
</comment>
<feature type="compositionally biased region" description="Polar residues" evidence="3">
    <location>
        <begin position="133"/>
        <end position="145"/>
    </location>
</feature>
<keyword evidence="1 2" id="KW-0539">Nucleus</keyword>
<dbReference type="InterPro" id="IPR036529">
    <property type="entry name" value="KIX_dom_sf"/>
</dbReference>
<dbReference type="GO" id="GO:0003712">
    <property type="term" value="F:transcription coregulator activity"/>
    <property type="evidence" value="ECO:0007669"/>
    <property type="project" value="InterPro"/>
</dbReference>
<dbReference type="Pfam" id="PF09606">
    <property type="entry name" value="Med15_N"/>
    <property type="match status" value="1"/>
</dbReference>
<accession>A0A1D1UVZ8</accession>
<comment type="caution">
    <text evidence="5">The sequence shown here is derived from an EMBL/GenBank/DDBJ whole genome shotgun (WGS) entry which is preliminary data.</text>
</comment>
<dbReference type="GO" id="GO:0005634">
    <property type="term" value="C:nucleus"/>
    <property type="evidence" value="ECO:0007669"/>
    <property type="project" value="UniProtKB-SubCell"/>
</dbReference>
<keyword evidence="2" id="KW-0805">Transcription regulation</keyword>
<keyword evidence="6" id="KW-1185">Reference proteome</keyword>
<feature type="region of interest" description="Disordered" evidence="3">
    <location>
        <begin position="1"/>
        <end position="24"/>
    </location>
</feature>
<name>A0A1D1UVZ8_RAMVA</name>
<organism evidence="5 6">
    <name type="scientific">Ramazzottius varieornatus</name>
    <name type="common">Water bear</name>
    <name type="synonym">Tardigrade</name>
    <dbReference type="NCBI Taxonomy" id="947166"/>
    <lineage>
        <taxon>Eukaryota</taxon>
        <taxon>Metazoa</taxon>
        <taxon>Ecdysozoa</taxon>
        <taxon>Tardigrada</taxon>
        <taxon>Eutardigrada</taxon>
        <taxon>Parachela</taxon>
        <taxon>Hypsibioidea</taxon>
        <taxon>Ramazzottiidae</taxon>
        <taxon>Ramazzottius</taxon>
    </lineage>
</organism>
<dbReference type="GO" id="GO:0006355">
    <property type="term" value="P:regulation of DNA-templated transcription"/>
    <property type="evidence" value="ECO:0007669"/>
    <property type="project" value="InterPro"/>
</dbReference>
<dbReference type="InterPro" id="IPR019087">
    <property type="entry name" value="Med15_N"/>
</dbReference>
<evidence type="ECO:0000313" key="5">
    <source>
        <dbReference type="EMBL" id="GAU91912.1"/>
    </source>
</evidence>
<comment type="subunit">
    <text evidence="2">Component of the Mediator complex.</text>
</comment>
<dbReference type="AlphaFoldDB" id="A0A1D1UVZ8"/>
<comment type="function">
    <text evidence="2">Component of the Mediator complex, a coactivator involved in the regulated transcription of nearly all RNA polymerase II-dependent genes. Mediator functions as a bridge to convey information from gene-specific regulatory proteins to the basal RNA polymerase II transcription machinery. Mediator is recruited to promoters by direct interactions with regulatory proteins and serves as a scaffold for the assembly of a functional preinitiation complex with RNA polymerase II and the general transcription factors.</text>
</comment>
<protein>
    <recommendedName>
        <fullName evidence="2">Mediator of RNA polymerase II transcription subunit 15</fullName>
    </recommendedName>
    <alternativeName>
        <fullName evidence="2">Mediator complex subunit 15</fullName>
    </alternativeName>
</protein>
<dbReference type="Proteomes" id="UP000186922">
    <property type="component" value="Unassembled WGS sequence"/>
</dbReference>
<dbReference type="EMBL" id="BDGG01000002">
    <property type="protein sequence ID" value="GAU91912.1"/>
    <property type="molecule type" value="Genomic_DNA"/>
</dbReference>
<dbReference type="OrthoDB" id="10055322at2759"/>
<feature type="region of interest" description="Disordered" evidence="3">
    <location>
        <begin position="87"/>
        <end position="112"/>
    </location>
</feature>
<gene>
    <name evidence="5" type="primary">RvY_04079-1</name>
    <name evidence="2" type="synonym">MED15</name>
    <name evidence="5" type="synonym">RvY_04079.1</name>
    <name evidence="5" type="ORF">RvY_04079</name>
</gene>